<feature type="domain" description="DUF3857" evidence="5">
    <location>
        <begin position="82"/>
        <end position="226"/>
    </location>
</feature>
<evidence type="ECO:0000313" key="6">
    <source>
        <dbReference type="EMBL" id="WWA48554.1"/>
    </source>
</evidence>
<dbReference type="InterPro" id="IPR038765">
    <property type="entry name" value="Papain-like_cys_pep_sf"/>
</dbReference>
<feature type="chain" id="PRO_5045938531" evidence="3">
    <location>
        <begin position="24"/>
        <end position="932"/>
    </location>
</feature>
<evidence type="ECO:0000259" key="5">
    <source>
        <dbReference type="Pfam" id="PF12969"/>
    </source>
</evidence>
<evidence type="ECO:0000256" key="1">
    <source>
        <dbReference type="ARBA" id="ARBA00022737"/>
    </source>
</evidence>
<dbReference type="InterPro" id="IPR050498">
    <property type="entry name" value="Ycf3"/>
</dbReference>
<dbReference type="SUPFAM" id="SSF48452">
    <property type="entry name" value="TPR-like"/>
    <property type="match status" value="1"/>
</dbReference>
<dbReference type="Gene3D" id="2.60.40.3140">
    <property type="match status" value="1"/>
</dbReference>
<accession>A0ABZ2DCM3</accession>
<dbReference type="InterPro" id="IPR011990">
    <property type="entry name" value="TPR-like_helical_dom_sf"/>
</dbReference>
<keyword evidence="1" id="KW-0677">Repeat</keyword>
<organism evidence="6 7">
    <name type="scientific">Pelagerythrobacter marensis</name>
    <dbReference type="NCBI Taxonomy" id="543877"/>
    <lineage>
        <taxon>Bacteria</taxon>
        <taxon>Pseudomonadati</taxon>
        <taxon>Pseudomonadota</taxon>
        <taxon>Alphaproteobacteria</taxon>
        <taxon>Sphingomonadales</taxon>
        <taxon>Erythrobacteraceae</taxon>
        <taxon>Pelagerythrobacter</taxon>
    </lineage>
</organism>
<protein>
    <submittedName>
        <fullName evidence="6">DUF3857 domain-containing protein</fullName>
    </submittedName>
</protein>
<gene>
    <name evidence="6" type="ORF">V5F89_06540</name>
</gene>
<evidence type="ECO:0000256" key="2">
    <source>
        <dbReference type="ARBA" id="ARBA00022803"/>
    </source>
</evidence>
<dbReference type="InterPro" id="IPR024618">
    <property type="entry name" value="DUF3857"/>
</dbReference>
<dbReference type="Gene3D" id="3.10.620.30">
    <property type="match status" value="1"/>
</dbReference>
<keyword evidence="2" id="KW-0802">TPR repeat</keyword>
<dbReference type="InterPro" id="IPR002931">
    <property type="entry name" value="Transglutaminase-like"/>
</dbReference>
<dbReference type="Gene3D" id="1.25.40.10">
    <property type="entry name" value="Tetratricopeptide repeat domain"/>
    <property type="match status" value="2"/>
</dbReference>
<dbReference type="EMBL" id="CP144918">
    <property type="protein sequence ID" value="WWA48554.1"/>
    <property type="molecule type" value="Genomic_DNA"/>
</dbReference>
<reference evidence="6 7" key="1">
    <citation type="submission" date="2024-02" db="EMBL/GenBank/DDBJ databases">
        <title>The whole genome sequence of five bacterial samples isolated from Abu Dhabi Sabkha-shore region.</title>
        <authorList>
            <person name="Sudalaimuthuasari N."/>
            <person name="Sarfraz B."/>
            <person name="Tuyisabe J.D."/>
            <person name="Mugisha Ntwali L.D.M."/>
            <person name="Ali A.I.A.A."/>
            <person name="Almansoori S.Z.A."/>
            <person name="Alajami H.S.A."/>
            <person name="Almeqbaali A.A.S."/>
            <person name="Kundu B."/>
            <person name="Saeed E.E."/>
            <person name="Sukumarinath V."/>
            <person name="Mishra A.K."/>
            <person name="Hazzouri K.M."/>
            <person name="Almaskari R."/>
            <person name="Sharma A.K."/>
            <person name="Amiri K.M.A."/>
        </authorList>
    </citation>
    <scope>NUCLEOTIDE SEQUENCE [LARGE SCALE GENOMIC DNA]</scope>
    <source>
        <strain evidence="7">kcgeb_sd</strain>
    </source>
</reference>
<dbReference type="PANTHER" id="PTHR44858:SF1">
    <property type="entry name" value="UDP-N-ACETYLGLUCOSAMINE--PEPTIDE N-ACETYLGLUCOSAMINYLTRANSFERASE SPINDLY-RELATED"/>
    <property type="match status" value="1"/>
</dbReference>
<dbReference type="InterPro" id="IPR019734">
    <property type="entry name" value="TPR_rpt"/>
</dbReference>
<evidence type="ECO:0000256" key="3">
    <source>
        <dbReference type="SAM" id="SignalP"/>
    </source>
</evidence>
<dbReference type="RefSeq" id="WP_338447437.1">
    <property type="nucleotide sequence ID" value="NZ_CP144918.1"/>
</dbReference>
<keyword evidence="3" id="KW-0732">Signal</keyword>
<dbReference type="PANTHER" id="PTHR44858">
    <property type="entry name" value="TETRATRICOPEPTIDE REPEAT PROTEIN 6"/>
    <property type="match status" value="1"/>
</dbReference>
<feature type="domain" description="Transglutaminase-like" evidence="4">
    <location>
        <begin position="284"/>
        <end position="357"/>
    </location>
</feature>
<dbReference type="Proteomes" id="UP001335183">
    <property type="component" value="Chromosome"/>
</dbReference>
<feature type="signal peptide" evidence="3">
    <location>
        <begin position="1"/>
        <end position="23"/>
    </location>
</feature>
<dbReference type="Pfam" id="PF01841">
    <property type="entry name" value="Transglut_core"/>
    <property type="match status" value="1"/>
</dbReference>
<dbReference type="Pfam" id="PF12969">
    <property type="entry name" value="DUF3857"/>
    <property type="match status" value="1"/>
</dbReference>
<dbReference type="SMART" id="SM00028">
    <property type="entry name" value="TPR"/>
    <property type="match status" value="3"/>
</dbReference>
<sequence>MHRLGRLIAGGIAATAFAAPAWAGEEILYQPEPEWVDVAELPPADSHPGKPMRLVESQVLLDGGTVWEFTDLALALETPEMLSQLGTVSANWLPDKGDLIVHRIELVRDGETLDVLGDGARFEVLRRERQLEQRILDGGLTATLAVPGLRVGDTVRVAYSVTRRDQALDNEMEWSSAILAEPLPVAAGRIVLSWPTGQPVRHRVLRADDAAKVVQEGGMTRLTIDMPLAEPPEMPDDAPMRFRMPPSVQVGTFDSWEAVSATMAPYFRTEGTIAPDGDIAREVEEIRAATADPLARAALAVQLVQDEIGYLMNGLDGGNYLPQSPAETWQHRYGDCKAKSLLLLAMLRELGIEAEAVLVSTTIGDAVPGLLPLPGNFNHMIVRADIGGQSYWLDGTSFGTRLQTIGAVPRFGHALPLREEGAALQPIAARPLPVPDRTVRLTVDQSAGLAVPALFDFELTVTGPNASPFRMLTQLEDGEQRDEAIQATVTSVIGEHRQIEKSIAYDDETGTATIAVEGLMTTPWKMRDGRYRLEMPYLPAASFSFENDRARAEWRDLPVTVNGPLFWRGEVEWLLPDGGEGFAVRGEPTFEREIGGNLIRSSGGLESGRVAIVQDVKSIAWEIPASELAAVKRETIRMKRRLPTIVAPAEVRRAWDYRGSDRRMLAELEKAYALLIEREKEDKAGAYTNRAAFRAGIGDWEAALADLDIALEREPAAWTYRSRAAAKRQLGDLEGALADLQAAEALDPANPDHYSQIEILGQLGRGDEAIALAEESALVANDPDWGDIQLAYAEGWAGQTQDGLDRLTDLADLASPGSEAFNALCWYAGIWNLATRDTLPVCLKAVEQSAGGVGALDSRALVLFRLGEARQALTDLDKVLTASPGEHASRYLRGIVRLELGDAAGREDIALALSAEPALEAIYRAYGLAPPN</sequence>
<name>A0ABZ2DCM3_9SPHN</name>
<keyword evidence="7" id="KW-1185">Reference proteome</keyword>
<evidence type="ECO:0000313" key="7">
    <source>
        <dbReference type="Proteomes" id="UP001335183"/>
    </source>
</evidence>
<evidence type="ECO:0000259" key="4">
    <source>
        <dbReference type="Pfam" id="PF01841"/>
    </source>
</evidence>
<dbReference type="SUPFAM" id="SSF54001">
    <property type="entry name" value="Cysteine proteinases"/>
    <property type="match status" value="1"/>
</dbReference>
<proteinExistence type="predicted"/>